<feature type="compositionally biased region" description="Basic and acidic residues" evidence="1">
    <location>
        <begin position="300"/>
        <end position="311"/>
    </location>
</feature>
<gene>
    <name evidence="2" type="ORF">Dsin_012627</name>
</gene>
<reference evidence="2" key="1">
    <citation type="journal article" date="2023" name="Plant J.">
        <title>Genome sequences and population genomics provide insights into the demographic history, inbreeding, and mutation load of two 'living fossil' tree species of Dipteronia.</title>
        <authorList>
            <person name="Feng Y."/>
            <person name="Comes H.P."/>
            <person name="Chen J."/>
            <person name="Zhu S."/>
            <person name="Lu R."/>
            <person name="Zhang X."/>
            <person name="Li P."/>
            <person name="Qiu J."/>
            <person name="Olsen K.M."/>
            <person name="Qiu Y."/>
        </authorList>
    </citation>
    <scope>NUCLEOTIDE SEQUENCE</scope>
    <source>
        <strain evidence="2">NBL</strain>
    </source>
</reference>
<evidence type="ECO:0000313" key="2">
    <source>
        <dbReference type="EMBL" id="KAK3218657.1"/>
    </source>
</evidence>
<keyword evidence="3" id="KW-1185">Reference proteome</keyword>
<protein>
    <recommendedName>
        <fullName evidence="4">DUF4283 domain-containing protein</fullName>
    </recommendedName>
</protein>
<proteinExistence type="predicted"/>
<accession>A0AAE0AIF3</accession>
<sequence>MKKVNSGQTFVNVVKESLGRKVHQNQFQEVKQKVENQWRDQIKGNQNFIKRVEMKVDQYSNKRVESMNWEENNCDSSWLEFSLVGVLKSFTDISIVIQGLLNCQIFFTFYYLGDKNVLWLFKSLKDRESFRNNKDLWKDYFSSVCDWTPAITPQARLAWVEFGGVPLDCWCKDLFNRLGWAVGETVLIEEETMDRTTLANGIVLVLIPYGQKCPDVVKVITEKRTFSVVVREDPEPIKYKLILQWLGLDWVDLEGDNSSVTAAMNGVRWDGNVPDQVNEETLAKQPPKSPSSQNRPPKSCGDKEKNNDNEEVERLSVATEALGNGKSIIGCNGMSGFIGGGVNANNEGTALIEDKGDEWNSSSEENALSENSNADLVVGKIINEFMGHDLGGIIIIDLGCGLAQDNRQLTCLGQIVVDQQNLVEMEPRSKKTQSNVAFDLLEGLSKNSMSYVSETLNLTSNGKVVQGKDKSVGRNNKTSRIGSKGLSSCKRHGMVTRKDSSKEVSIQRGSNSLNKRAGLEKGSWNLEAEFGKLVNNLMVQRKNSANIINKGFHGIVGSGERVRFWQDLRWDLISLRNAFPRIYVLAANKEGMVGDLGGGNLLWLGIVPPKIEEHRNLVVFGGKEANLWLAMDSVGFRVACWFKYFGSGSKEDITILLLDLEGRCVDKK</sequence>
<feature type="region of interest" description="Disordered" evidence="1">
    <location>
        <begin position="280"/>
        <end position="311"/>
    </location>
</feature>
<dbReference type="AlphaFoldDB" id="A0AAE0AIF3"/>
<organism evidence="2 3">
    <name type="scientific">Dipteronia sinensis</name>
    <dbReference type="NCBI Taxonomy" id="43782"/>
    <lineage>
        <taxon>Eukaryota</taxon>
        <taxon>Viridiplantae</taxon>
        <taxon>Streptophyta</taxon>
        <taxon>Embryophyta</taxon>
        <taxon>Tracheophyta</taxon>
        <taxon>Spermatophyta</taxon>
        <taxon>Magnoliopsida</taxon>
        <taxon>eudicotyledons</taxon>
        <taxon>Gunneridae</taxon>
        <taxon>Pentapetalae</taxon>
        <taxon>rosids</taxon>
        <taxon>malvids</taxon>
        <taxon>Sapindales</taxon>
        <taxon>Sapindaceae</taxon>
        <taxon>Hippocastanoideae</taxon>
        <taxon>Acereae</taxon>
        <taxon>Dipteronia</taxon>
    </lineage>
</organism>
<dbReference type="Proteomes" id="UP001281410">
    <property type="component" value="Unassembled WGS sequence"/>
</dbReference>
<dbReference type="EMBL" id="JANJYJ010000004">
    <property type="protein sequence ID" value="KAK3218657.1"/>
    <property type="molecule type" value="Genomic_DNA"/>
</dbReference>
<comment type="caution">
    <text evidence="2">The sequence shown here is derived from an EMBL/GenBank/DDBJ whole genome shotgun (WGS) entry which is preliminary data.</text>
</comment>
<name>A0AAE0AIF3_9ROSI</name>
<evidence type="ECO:0000313" key="3">
    <source>
        <dbReference type="Proteomes" id="UP001281410"/>
    </source>
</evidence>
<evidence type="ECO:0000256" key="1">
    <source>
        <dbReference type="SAM" id="MobiDB-lite"/>
    </source>
</evidence>
<evidence type="ECO:0008006" key="4">
    <source>
        <dbReference type="Google" id="ProtNLM"/>
    </source>
</evidence>